<proteinExistence type="predicted"/>
<evidence type="ECO:0000313" key="16">
    <source>
        <dbReference type="EMBL" id="WED53933.1"/>
    </source>
</evidence>
<evidence type="ECO:0000256" key="6">
    <source>
        <dbReference type="ARBA" id="ARBA00022679"/>
    </source>
</evidence>
<dbReference type="InterPro" id="IPR005467">
    <property type="entry name" value="His_kinase_dom"/>
</dbReference>
<keyword evidence="5" id="KW-0597">Phosphoprotein</keyword>
<keyword evidence="12" id="KW-0902">Two-component regulatory system</keyword>
<evidence type="ECO:0000256" key="8">
    <source>
        <dbReference type="ARBA" id="ARBA00022741"/>
    </source>
</evidence>
<dbReference type="SUPFAM" id="SSF55874">
    <property type="entry name" value="ATPase domain of HSP90 chaperone/DNA topoisomerase II/histidine kinase"/>
    <property type="match status" value="1"/>
</dbReference>
<dbReference type="InterPro" id="IPR036097">
    <property type="entry name" value="HisK_dim/P_sf"/>
</dbReference>
<evidence type="ECO:0000256" key="11">
    <source>
        <dbReference type="ARBA" id="ARBA00022989"/>
    </source>
</evidence>
<evidence type="ECO:0000256" key="13">
    <source>
        <dbReference type="ARBA" id="ARBA00023136"/>
    </source>
</evidence>
<dbReference type="Pfam" id="PF02518">
    <property type="entry name" value="HATPase_c"/>
    <property type="match status" value="1"/>
</dbReference>
<dbReference type="InterPro" id="IPR003594">
    <property type="entry name" value="HATPase_dom"/>
</dbReference>
<feature type="transmembrane region" description="Helical" evidence="14">
    <location>
        <begin position="20"/>
        <end position="42"/>
    </location>
</feature>
<dbReference type="Gene3D" id="1.10.287.130">
    <property type="match status" value="1"/>
</dbReference>
<keyword evidence="4" id="KW-1003">Cell membrane</keyword>
<evidence type="ECO:0000313" key="17">
    <source>
        <dbReference type="Proteomes" id="UP001219957"/>
    </source>
</evidence>
<dbReference type="PANTHER" id="PTHR45528">
    <property type="entry name" value="SENSOR HISTIDINE KINASE CPXA"/>
    <property type="match status" value="1"/>
</dbReference>
<dbReference type="Pfam" id="PF00512">
    <property type="entry name" value="HisKA"/>
    <property type="match status" value="1"/>
</dbReference>
<comment type="catalytic activity">
    <reaction evidence="1">
        <text>ATP + protein L-histidine = ADP + protein N-phospho-L-histidine.</text>
        <dbReference type="EC" id="2.7.13.3"/>
    </reaction>
</comment>
<sequence>MRHNIWRVITFIPMWKRLLYVVIAFGVATLSGMLLLPVVWYFEESSRFMESLIIVLSYFREGVFFLFYSLMVAVCLVLIYQYERKRYLQFHIERMTSLVEELHADRDSVEPSVPPELERLMATVRAISDSAAKAEQEVLQADRLKHELVTNVAHDLRSPLTSITGYLDLIHSDRYRDEVELRHYIQVIHENATHLKGLINDIFDYTFLQNDRIALQTSEVRLDELLNQLIMQSTLRLSEVGMEARFSSSAERPIVEGDALKLVRVFENILENAIRYGRDGTYIDMFIDDTDEAVLINMTNYGEEAIPSRDIPYVFERFFRVEQSRAHYTGGSGLGLAIAKSIIDLHEGEIHVTSQPRETTFTIILPKVSPHAVHEKA</sequence>
<reference evidence="16 17" key="1">
    <citation type="submission" date="2022-10" db="EMBL/GenBank/DDBJ databases">
        <title>Complete genome sequence of Exiguobacterium profundum TSS-3 isolated from an extremely saline-alkaline spring located in Ixtapa, Chiapas-Mexico.</title>
        <authorList>
            <person name="Rincon-Rosales R."/>
            <person name="Rogel M.A."/>
            <person name="Rincon-Molina C.I."/>
            <person name="Guerrero G."/>
            <person name="Manzano-Gomez L.A."/>
            <person name="Lopez-Lopez A."/>
            <person name="Rincon Molina F.A."/>
            <person name="Martinez-Romero E."/>
        </authorList>
    </citation>
    <scope>NUCLEOTIDE SEQUENCE [LARGE SCALE GENOMIC DNA]</scope>
    <source>
        <strain evidence="16 17">TSS-3</strain>
    </source>
</reference>
<feature type="domain" description="Histidine kinase" evidence="15">
    <location>
        <begin position="151"/>
        <end position="369"/>
    </location>
</feature>
<dbReference type="EC" id="2.7.13.3" evidence="3"/>
<evidence type="ECO:0000256" key="7">
    <source>
        <dbReference type="ARBA" id="ARBA00022692"/>
    </source>
</evidence>
<comment type="subcellular location">
    <subcellularLocation>
        <location evidence="2">Cell membrane</location>
        <topology evidence="2">Multi-pass membrane protein</topology>
    </subcellularLocation>
</comment>
<evidence type="ECO:0000256" key="3">
    <source>
        <dbReference type="ARBA" id="ARBA00012438"/>
    </source>
</evidence>
<gene>
    <name evidence="16" type="ORF">OE059_07665</name>
</gene>
<evidence type="ECO:0000256" key="5">
    <source>
        <dbReference type="ARBA" id="ARBA00022553"/>
    </source>
</evidence>
<evidence type="ECO:0000256" key="4">
    <source>
        <dbReference type="ARBA" id="ARBA00022475"/>
    </source>
</evidence>
<evidence type="ECO:0000256" key="12">
    <source>
        <dbReference type="ARBA" id="ARBA00023012"/>
    </source>
</evidence>
<dbReference type="InterPro" id="IPR004358">
    <property type="entry name" value="Sig_transdc_His_kin-like_C"/>
</dbReference>
<dbReference type="SMART" id="SM00387">
    <property type="entry name" value="HATPase_c"/>
    <property type="match status" value="1"/>
</dbReference>
<keyword evidence="13 14" id="KW-0472">Membrane</keyword>
<accession>A0ABY8AYC2</accession>
<keyword evidence="17" id="KW-1185">Reference proteome</keyword>
<keyword evidence="8" id="KW-0547">Nucleotide-binding</keyword>
<keyword evidence="9 16" id="KW-0418">Kinase</keyword>
<dbReference type="PRINTS" id="PR00344">
    <property type="entry name" value="BCTRLSENSOR"/>
</dbReference>
<dbReference type="SUPFAM" id="SSF47384">
    <property type="entry name" value="Homodimeric domain of signal transducing histidine kinase"/>
    <property type="match status" value="1"/>
</dbReference>
<evidence type="ECO:0000259" key="15">
    <source>
        <dbReference type="PROSITE" id="PS50109"/>
    </source>
</evidence>
<organism evidence="16 17">
    <name type="scientific">Exiguobacterium profundum</name>
    <dbReference type="NCBI Taxonomy" id="307643"/>
    <lineage>
        <taxon>Bacteria</taxon>
        <taxon>Bacillati</taxon>
        <taxon>Bacillota</taxon>
        <taxon>Bacilli</taxon>
        <taxon>Bacillales</taxon>
        <taxon>Bacillales Family XII. Incertae Sedis</taxon>
        <taxon>Exiguobacterium</taxon>
    </lineage>
</organism>
<dbReference type="CDD" id="cd00082">
    <property type="entry name" value="HisKA"/>
    <property type="match status" value="1"/>
</dbReference>
<protein>
    <recommendedName>
        <fullName evidence="3">histidine kinase</fullName>
        <ecNumber evidence="3">2.7.13.3</ecNumber>
    </recommendedName>
</protein>
<dbReference type="GO" id="GO:0016301">
    <property type="term" value="F:kinase activity"/>
    <property type="evidence" value="ECO:0007669"/>
    <property type="project" value="UniProtKB-KW"/>
</dbReference>
<evidence type="ECO:0000256" key="2">
    <source>
        <dbReference type="ARBA" id="ARBA00004651"/>
    </source>
</evidence>
<keyword evidence="10" id="KW-0067">ATP-binding</keyword>
<keyword evidence="6" id="KW-0808">Transferase</keyword>
<dbReference type="Gene3D" id="3.30.565.10">
    <property type="entry name" value="Histidine kinase-like ATPase, C-terminal domain"/>
    <property type="match status" value="1"/>
</dbReference>
<name>A0ABY8AYC2_9BACL</name>
<dbReference type="InterPro" id="IPR036890">
    <property type="entry name" value="HATPase_C_sf"/>
</dbReference>
<feature type="transmembrane region" description="Helical" evidence="14">
    <location>
        <begin position="62"/>
        <end position="80"/>
    </location>
</feature>
<dbReference type="SMART" id="SM00388">
    <property type="entry name" value="HisKA"/>
    <property type="match status" value="1"/>
</dbReference>
<dbReference type="PROSITE" id="PS50109">
    <property type="entry name" value="HIS_KIN"/>
    <property type="match status" value="1"/>
</dbReference>
<dbReference type="InterPro" id="IPR050398">
    <property type="entry name" value="HssS/ArlS-like"/>
</dbReference>
<keyword evidence="7 14" id="KW-0812">Transmembrane</keyword>
<keyword evidence="11 14" id="KW-1133">Transmembrane helix</keyword>
<evidence type="ECO:0000256" key="1">
    <source>
        <dbReference type="ARBA" id="ARBA00000085"/>
    </source>
</evidence>
<evidence type="ECO:0000256" key="10">
    <source>
        <dbReference type="ARBA" id="ARBA00022840"/>
    </source>
</evidence>
<dbReference type="InterPro" id="IPR003661">
    <property type="entry name" value="HisK_dim/P_dom"/>
</dbReference>
<evidence type="ECO:0000256" key="9">
    <source>
        <dbReference type="ARBA" id="ARBA00022777"/>
    </source>
</evidence>
<dbReference type="Proteomes" id="UP001219957">
    <property type="component" value="Chromosome"/>
</dbReference>
<evidence type="ECO:0000256" key="14">
    <source>
        <dbReference type="SAM" id="Phobius"/>
    </source>
</evidence>
<dbReference type="RefSeq" id="WP_251030097.1">
    <property type="nucleotide sequence ID" value="NZ_CP109617.1"/>
</dbReference>
<dbReference type="PANTHER" id="PTHR45528:SF1">
    <property type="entry name" value="SENSOR HISTIDINE KINASE CPXA"/>
    <property type="match status" value="1"/>
</dbReference>
<dbReference type="EMBL" id="CP109617">
    <property type="protein sequence ID" value="WED53933.1"/>
    <property type="molecule type" value="Genomic_DNA"/>
</dbReference>